<dbReference type="PANTHER" id="PTHR38435">
    <property type="match status" value="1"/>
</dbReference>
<proteinExistence type="predicted"/>
<dbReference type="Gene3D" id="3.20.20.70">
    <property type="entry name" value="Aldolase class I"/>
    <property type="match status" value="1"/>
</dbReference>
<dbReference type="EMBL" id="JAVCWF010000001">
    <property type="protein sequence ID" value="MDQ7938652.1"/>
    <property type="molecule type" value="Genomic_DNA"/>
</dbReference>
<evidence type="ECO:0000313" key="4">
    <source>
        <dbReference type="Proteomes" id="UP001227831"/>
    </source>
</evidence>
<evidence type="ECO:0000259" key="1">
    <source>
        <dbReference type="Pfam" id="PF05913"/>
    </source>
</evidence>
<gene>
    <name evidence="3" type="ORF">RA086_13640</name>
</gene>
<feature type="domain" description="6-phospho-N-acetylmuramidase C-terminal" evidence="1">
    <location>
        <begin position="245"/>
        <end position="360"/>
    </location>
</feature>
<dbReference type="InterPro" id="IPR029000">
    <property type="entry name" value="Cyclophilin-like_dom_sf"/>
</dbReference>
<evidence type="ECO:0000313" key="3">
    <source>
        <dbReference type="EMBL" id="MDQ7938652.1"/>
    </source>
</evidence>
<dbReference type="Gene3D" id="2.40.100.10">
    <property type="entry name" value="Cyclophilin-like"/>
    <property type="match status" value="1"/>
</dbReference>
<dbReference type="InterPro" id="IPR008589">
    <property type="entry name" value="MupG"/>
</dbReference>
<dbReference type="InterPro" id="IPR043797">
    <property type="entry name" value="MupG_N"/>
</dbReference>
<dbReference type="InterPro" id="IPR043894">
    <property type="entry name" value="MupG_C"/>
</dbReference>
<dbReference type="PANTHER" id="PTHR38435:SF1">
    <property type="entry name" value="DUF871 DOMAIN-CONTAINING PROTEIN"/>
    <property type="match status" value="1"/>
</dbReference>
<name>A0ABU1ACI1_9LACO</name>
<feature type="domain" description="6-phospho-N-acetylmuramidase N-terminal" evidence="2">
    <location>
        <begin position="2"/>
        <end position="238"/>
    </location>
</feature>
<dbReference type="RefSeq" id="WP_308704317.1">
    <property type="nucleotide sequence ID" value="NZ_AP027463.1"/>
</dbReference>
<evidence type="ECO:0000259" key="2">
    <source>
        <dbReference type="Pfam" id="PF19200"/>
    </source>
</evidence>
<reference evidence="3 4" key="1">
    <citation type="journal article" date="2023" name="Int. J. Syst. Evol. Microbiol.">
        <title>Lactiplantibacillus brownii sp. nov., a novel psychrotolerant species isolated from sauerkraut.</title>
        <authorList>
            <person name="Heng Y.C."/>
            <person name="Silvaraju S."/>
            <person name="Lee J.K.Y."/>
            <person name="Kittelmann S."/>
        </authorList>
    </citation>
    <scope>NUCLEOTIDE SEQUENCE [LARGE SCALE GENOMIC DNA]</scope>
    <source>
        <strain evidence="3 4">WILCCON 0030</strain>
    </source>
</reference>
<comment type="caution">
    <text evidence="3">The sequence shown here is derived from an EMBL/GenBank/DDBJ whole genome shotgun (WGS) entry which is preliminary data.</text>
</comment>
<keyword evidence="4" id="KW-1185">Reference proteome</keyword>
<dbReference type="InterPro" id="IPR017853">
    <property type="entry name" value="GH"/>
</dbReference>
<dbReference type="InterPro" id="IPR013785">
    <property type="entry name" value="Aldolase_TIM"/>
</dbReference>
<accession>A0ABU1ACI1</accession>
<sequence>MLGISVYPTKAPTEQSIAYLKTAASYGFKRVFASLLDVTPENKDHILAQFKKVFTVANDLGMFVTIDANPRLFDTLGVDYHHLGLFKTLGASAIRLDANFDGSTEAMMSYEDSGLDIELNLSVDTGNIGNIMSYLPNKRRLSGCHNFYPQRFTGLDLDFFTKCTEKYRKMGLKTAAFVTSQVATTGPHPFNDGLPTLEMHRDLPIVVQAKHLFATGLIDDVLISNQFASDDELKQLSQLNQAQLSLAVDFDATATPLEREILLDHQHFNRGDVNSYSVRSTFVKLQYKDQSIPVNHPVATLQPGDVVIGNDTFGQYKGEVNIVKQTMPNIDQHKNVVGHLVADEQFLIPYIRPWMKFRFEDVQANK</sequence>
<dbReference type="Proteomes" id="UP001227831">
    <property type="component" value="Unassembled WGS sequence"/>
</dbReference>
<organism evidence="3 4">
    <name type="scientific">Lactiplantibacillus brownii</name>
    <dbReference type="NCBI Taxonomy" id="3069269"/>
    <lineage>
        <taxon>Bacteria</taxon>
        <taxon>Bacillati</taxon>
        <taxon>Bacillota</taxon>
        <taxon>Bacilli</taxon>
        <taxon>Lactobacillales</taxon>
        <taxon>Lactobacillaceae</taxon>
        <taxon>Lactiplantibacillus</taxon>
    </lineage>
</organism>
<dbReference type="Pfam" id="PF19200">
    <property type="entry name" value="MupG_N"/>
    <property type="match status" value="1"/>
</dbReference>
<dbReference type="Pfam" id="PF05913">
    <property type="entry name" value="MupG_C"/>
    <property type="match status" value="1"/>
</dbReference>
<dbReference type="SUPFAM" id="SSF51445">
    <property type="entry name" value="(Trans)glycosidases"/>
    <property type="match status" value="1"/>
</dbReference>
<protein>
    <submittedName>
        <fullName evidence="3">MupG family TIM beta-alpha barrel fold protein</fullName>
    </submittedName>
</protein>
<dbReference type="SUPFAM" id="SSF50891">
    <property type="entry name" value="Cyclophilin-like"/>
    <property type="match status" value="1"/>
</dbReference>